<name>A0ABD3DGN3_9LAMI</name>
<dbReference type="SMART" id="SM00353">
    <property type="entry name" value="HLH"/>
    <property type="match status" value="1"/>
</dbReference>
<evidence type="ECO:0000256" key="5">
    <source>
        <dbReference type="SAM" id="Coils"/>
    </source>
</evidence>
<keyword evidence="3" id="KW-0804">Transcription</keyword>
<evidence type="ECO:0000259" key="6">
    <source>
        <dbReference type="PROSITE" id="PS50888"/>
    </source>
</evidence>
<evidence type="ECO:0000256" key="1">
    <source>
        <dbReference type="ARBA" id="ARBA00004123"/>
    </source>
</evidence>
<sequence length="322" mass="36243">MKMDEISLAEMFDYPEIIYSDISQPILLSNYDIDEQIIMNTSINNVWDSNQKNNKTSDDHMIIINPNLSSSSSSSKPVVGPAQLISFESSNTILDIVSPNSAKFTSMNFSSSSSPVNNDDYAANDERLISQNKKVMTCTSTMTGRTTFQARDHVLAERRRRQNLGQLFISLSKVVPGLKKLDKASLLEDAIKHLKALQERVSVLEKEKSISTDEYDDHHYTSDDHHKEIISKLISSTADEIKVRISGKHVLIKINCKKQNGLMSRVPRQLEEIHLSVVDIRIMPFGGETHLVITVLAEMKSEFRGTVKNIVEQLQTIFSNTA</sequence>
<dbReference type="Pfam" id="PF22754">
    <property type="entry name" value="bHLH-TF_ACT-like_plant"/>
    <property type="match status" value="1"/>
</dbReference>
<dbReference type="InterPro" id="IPR036638">
    <property type="entry name" value="HLH_DNA-bd_sf"/>
</dbReference>
<dbReference type="SUPFAM" id="SSF55021">
    <property type="entry name" value="ACT-like"/>
    <property type="match status" value="1"/>
</dbReference>
<evidence type="ECO:0000313" key="8">
    <source>
        <dbReference type="Proteomes" id="UP001632038"/>
    </source>
</evidence>
<accession>A0ABD3DGN3</accession>
<keyword evidence="2" id="KW-0805">Transcription regulation</keyword>
<evidence type="ECO:0000313" key="7">
    <source>
        <dbReference type="EMBL" id="KAL3641490.1"/>
    </source>
</evidence>
<evidence type="ECO:0000256" key="4">
    <source>
        <dbReference type="ARBA" id="ARBA00023242"/>
    </source>
</evidence>
<reference evidence="8" key="1">
    <citation type="journal article" date="2024" name="IScience">
        <title>Strigolactones Initiate the Formation of Haustorium-like Structures in Castilleja.</title>
        <authorList>
            <person name="Buerger M."/>
            <person name="Peterson D."/>
            <person name="Chory J."/>
        </authorList>
    </citation>
    <scope>NUCLEOTIDE SEQUENCE [LARGE SCALE GENOMIC DNA]</scope>
</reference>
<dbReference type="AlphaFoldDB" id="A0ABD3DGN3"/>
<evidence type="ECO:0000256" key="2">
    <source>
        <dbReference type="ARBA" id="ARBA00023015"/>
    </source>
</evidence>
<dbReference type="InterPro" id="IPR045865">
    <property type="entry name" value="ACT-like_dom_sf"/>
</dbReference>
<organism evidence="7 8">
    <name type="scientific">Castilleja foliolosa</name>
    <dbReference type="NCBI Taxonomy" id="1961234"/>
    <lineage>
        <taxon>Eukaryota</taxon>
        <taxon>Viridiplantae</taxon>
        <taxon>Streptophyta</taxon>
        <taxon>Embryophyta</taxon>
        <taxon>Tracheophyta</taxon>
        <taxon>Spermatophyta</taxon>
        <taxon>Magnoliopsida</taxon>
        <taxon>eudicotyledons</taxon>
        <taxon>Gunneridae</taxon>
        <taxon>Pentapetalae</taxon>
        <taxon>asterids</taxon>
        <taxon>lamiids</taxon>
        <taxon>Lamiales</taxon>
        <taxon>Orobanchaceae</taxon>
        <taxon>Pedicularideae</taxon>
        <taxon>Castillejinae</taxon>
        <taxon>Castilleja</taxon>
    </lineage>
</organism>
<keyword evidence="5" id="KW-0175">Coiled coil</keyword>
<dbReference type="PANTHER" id="PTHR45959">
    <property type="entry name" value="BHLH TRANSCRIPTION FACTOR"/>
    <property type="match status" value="1"/>
</dbReference>
<dbReference type="SUPFAM" id="SSF47459">
    <property type="entry name" value="HLH, helix-loop-helix DNA-binding domain"/>
    <property type="match status" value="1"/>
</dbReference>
<evidence type="ECO:0000256" key="3">
    <source>
        <dbReference type="ARBA" id="ARBA00023163"/>
    </source>
</evidence>
<comment type="caution">
    <text evidence="7">The sequence shown here is derived from an EMBL/GenBank/DDBJ whole genome shotgun (WGS) entry which is preliminary data.</text>
</comment>
<dbReference type="GO" id="GO:0080090">
    <property type="term" value="P:regulation of primary metabolic process"/>
    <property type="evidence" value="ECO:0007669"/>
    <property type="project" value="UniProtKB-ARBA"/>
</dbReference>
<dbReference type="PANTHER" id="PTHR45959:SF2">
    <property type="entry name" value="BHLH TRANSCRIPTION FACTOR"/>
    <property type="match status" value="1"/>
</dbReference>
<dbReference type="InterPro" id="IPR011598">
    <property type="entry name" value="bHLH_dom"/>
</dbReference>
<dbReference type="InterPro" id="IPR052610">
    <property type="entry name" value="bHLH_transcription_regulator"/>
</dbReference>
<dbReference type="PROSITE" id="PS50888">
    <property type="entry name" value="BHLH"/>
    <property type="match status" value="1"/>
</dbReference>
<dbReference type="Proteomes" id="UP001632038">
    <property type="component" value="Unassembled WGS sequence"/>
</dbReference>
<dbReference type="Pfam" id="PF00010">
    <property type="entry name" value="HLH"/>
    <property type="match status" value="1"/>
</dbReference>
<proteinExistence type="predicted"/>
<dbReference type="EMBL" id="JAVIJP010000017">
    <property type="protein sequence ID" value="KAL3641490.1"/>
    <property type="molecule type" value="Genomic_DNA"/>
</dbReference>
<feature type="domain" description="BHLH" evidence="6">
    <location>
        <begin position="148"/>
        <end position="197"/>
    </location>
</feature>
<protein>
    <recommendedName>
        <fullName evidence="6">BHLH domain-containing protein</fullName>
    </recommendedName>
</protein>
<comment type="subcellular location">
    <subcellularLocation>
        <location evidence="1">Nucleus</location>
    </subcellularLocation>
</comment>
<keyword evidence="4" id="KW-0539">Nucleus</keyword>
<dbReference type="GO" id="GO:0005634">
    <property type="term" value="C:nucleus"/>
    <property type="evidence" value="ECO:0007669"/>
    <property type="project" value="UniProtKB-SubCell"/>
</dbReference>
<keyword evidence="8" id="KW-1185">Reference proteome</keyword>
<dbReference type="InterPro" id="IPR054502">
    <property type="entry name" value="bHLH-TF_ACT-like_plant"/>
</dbReference>
<gene>
    <name evidence="7" type="ORF">CASFOL_016458</name>
</gene>
<dbReference type="Gene3D" id="4.10.280.10">
    <property type="entry name" value="Helix-loop-helix DNA-binding domain"/>
    <property type="match status" value="1"/>
</dbReference>
<feature type="coiled-coil region" evidence="5">
    <location>
        <begin position="187"/>
        <end position="214"/>
    </location>
</feature>